<gene>
    <name evidence="7" type="ORF">VC82_2356</name>
</gene>
<dbReference type="PROSITE" id="PS50059">
    <property type="entry name" value="FKBP_PPIASE"/>
    <property type="match status" value="1"/>
</dbReference>
<feature type="region of interest" description="Disordered" evidence="5">
    <location>
        <begin position="281"/>
        <end position="320"/>
    </location>
</feature>
<dbReference type="PATRIC" id="fig|516051.4.peg.2424"/>
<dbReference type="EC" id="5.2.1.8" evidence="2 4"/>
<dbReference type="AlphaFoldDB" id="A0A0D5YUL4"/>
<evidence type="ECO:0000256" key="4">
    <source>
        <dbReference type="PROSITE-ProRule" id="PRU00277"/>
    </source>
</evidence>
<keyword evidence="8" id="KW-1185">Reference proteome</keyword>
<dbReference type="GO" id="GO:0003755">
    <property type="term" value="F:peptidyl-prolyl cis-trans isomerase activity"/>
    <property type="evidence" value="ECO:0007669"/>
    <property type="project" value="UniProtKB-KW"/>
</dbReference>
<dbReference type="SUPFAM" id="SSF54534">
    <property type="entry name" value="FKBP-like"/>
    <property type="match status" value="1"/>
</dbReference>
<evidence type="ECO:0000313" key="7">
    <source>
        <dbReference type="EMBL" id="AKA35945.1"/>
    </source>
</evidence>
<dbReference type="RefSeq" id="WP_045802538.1">
    <property type="nucleotide sequence ID" value="NZ_CP011071.1"/>
</dbReference>
<comment type="catalytic activity">
    <reaction evidence="1 4">
        <text>[protein]-peptidylproline (omega=180) = [protein]-peptidylproline (omega=0)</text>
        <dbReference type="Rhea" id="RHEA:16237"/>
        <dbReference type="Rhea" id="RHEA-COMP:10747"/>
        <dbReference type="Rhea" id="RHEA-COMP:10748"/>
        <dbReference type="ChEBI" id="CHEBI:83833"/>
        <dbReference type="ChEBI" id="CHEBI:83834"/>
        <dbReference type="EC" id="5.2.1.8"/>
    </reaction>
</comment>
<name>A0A0D5YUL4_9FLAO</name>
<dbReference type="InterPro" id="IPR001179">
    <property type="entry name" value="PPIase_FKBP_dom"/>
</dbReference>
<evidence type="ECO:0000256" key="3">
    <source>
        <dbReference type="ARBA" id="ARBA00023110"/>
    </source>
</evidence>
<keyword evidence="4 7" id="KW-0413">Isomerase</keyword>
<dbReference type="HOGENOM" id="CLU_059537_0_0_10"/>
<protein>
    <recommendedName>
        <fullName evidence="2 4">peptidylprolyl isomerase</fullName>
        <ecNumber evidence="2 4">5.2.1.8</ecNumber>
    </recommendedName>
</protein>
<reference evidence="7 8" key="1">
    <citation type="submission" date="2015-03" db="EMBL/GenBank/DDBJ databases">
        <title>Complete genome sequence of Muricauda lutaonensis CC-HSB-11T, isolated from a coastal hot spring.</title>
        <authorList>
            <person name="Kim K.M."/>
        </authorList>
    </citation>
    <scope>NUCLEOTIDE SEQUENCE [LARGE SCALE GENOMIC DNA]</scope>
    <source>
        <strain evidence="7 8">CC-HSB-11</strain>
    </source>
</reference>
<keyword evidence="3 4" id="KW-0697">Rotamase</keyword>
<accession>A0A0D5YUL4</accession>
<dbReference type="OrthoDB" id="1424215at2"/>
<organism evidence="7 8">
    <name type="scientific">Flagellimonas lutaonensis</name>
    <dbReference type="NCBI Taxonomy" id="516051"/>
    <lineage>
        <taxon>Bacteria</taxon>
        <taxon>Pseudomonadati</taxon>
        <taxon>Bacteroidota</taxon>
        <taxon>Flavobacteriia</taxon>
        <taxon>Flavobacteriales</taxon>
        <taxon>Flavobacteriaceae</taxon>
        <taxon>Flagellimonas</taxon>
    </lineage>
</organism>
<dbReference type="Proteomes" id="UP000032726">
    <property type="component" value="Chromosome"/>
</dbReference>
<proteinExistence type="predicted"/>
<dbReference type="InterPro" id="IPR046357">
    <property type="entry name" value="PPIase_dom_sf"/>
</dbReference>
<evidence type="ECO:0000259" key="6">
    <source>
        <dbReference type="PROSITE" id="PS50059"/>
    </source>
</evidence>
<dbReference type="Gene3D" id="3.10.50.40">
    <property type="match status" value="1"/>
</dbReference>
<dbReference type="STRING" id="516051.VC82_2356"/>
<evidence type="ECO:0000256" key="2">
    <source>
        <dbReference type="ARBA" id="ARBA00013194"/>
    </source>
</evidence>
<feature type="compositionally biased region" description="Acidic residues" evidence="5">
    <location>
        <begin position="307"/>
        <end position="320"/>
    </location>
</feature>
<evidence type="ECO:0000313" key="8">
    <source>
        <dbReference type="Proteomes" id="UP000032726"/>
    </source>
</evidence>
<evidence type="ECO:0000256" key="5">
    <source>
        <dbReference type="SAM" id="MobiDB-lite"/>
    </source>
</evidence>
<sequence length="320" mass="34827">MMRRFIFTVVLSTLVWSCSSDDDNDGVQILPPRPLSEVAVEDDAEIREFLQTHFYNYEEFQNPPADFDFKIRIDTIAGENADKTPLIDQVESAVVNVSSFEFSLNDEELDVPHTYYYLSAREGIGQSPTVADSTFVRYEGMLLNGTSFDGSTTGTWFDLARIQAPLQGFRGFSEGMVNFKEGGDPIVNADGTFSVSDYGVGMIIMPSGLANFNGSRGLIGQYAPIIFTVDLFSVNTADHDGDGIPSIMEDLDGDGYLYNDNTDAASEANAGVGLVANFLDSDDDDDGIPTRDEIEIDGAGNITFPDSDGDGTPDYLDSDS</sequence>
<feature type="domain" description="PPIase FKBP-type" evidence="6">
    <location>
        <begin position="131"/>
        <end position="235"/>
    </location>
</feature>
<dbReference type="EMBL" id="CP011071">
    <property type="protein sequence ID" value="AKA35945.1"/>
    <property type="molecule type" value="Genomic_DNA"/>
</dbReference>
<dbReference type="KEGG" id="mlt:VC82_2356"/>
<evidence type="ECO:0000256" key="1">
    <source>
        <dbReference type="ARBA" id="ARBA00000971"/>
    </source>
</evidence>